<proteinExistence type="inferred from homology"/>
<dbReference type="GO" id="GO:0015297">
    <property type="term" value="F:antiporter activity"/>
    <property type="evidence" value="ECO:0007669"/>
    <property type="project" value="UniProtKB-KW"/>
</dbReference>
<dbReference type="Pfam" id="PF03553">
    <property type="entry name" value="Na_H_antiporter"/>
    <property type="match status" value="1"/>
</dbReference>
<evidence type="ECO:0000256" key="9">
    <source>
        <dbReference type="SAM" id="Phobius"/>
    </source>
</evidence>
<dbReference type="GO" id="GO:0005886">
    <property type="term" value="C:plasma membrane"/>
    <property type="evidence" value="ECO:0007669"/>
    <property type="project" value="UniProtKB-SubCell"/>
</dbReference>
<comment type="caution">
    <text evidence="11">The sequence shown here is derived from an EMBL/GenBank/DDBJ whole genome shotgun (WGS) entry which is preliminary data.</text>
</comment>
<keyword evidence="5 9" id="KW-0812">Transmembrane</keyword>
<evidence type="ECO:0000259" key="10">
    <source>
        <dbReference type="Pfam" id="PF03553"/>
    </source>
</evidence>
<evidence type="ECO:0000256" key="1">
    <source>
        <dbReference type="ARBA" id="ARBA00004651"/>
    </source>
</evidence>
<keyword evidence="12" id="KW-1185">Reference proteome</keyword>
<dbReference type="EMBL" id="LSCR01000041">
    <property type="protein sequence ID" value="KXB33171.1"/>
    <property type="molecule type" value="Genomic_DNA"/>
</dbReference>
<name>A0A133XQH0_9ACTN</name>
<feature type="transmembrane region" description="Helical" evidence="9">
    <location>
        <begin position="251"/>
        <end position="273"/>
    </location>
</feature>
<keyword evidence="2" id="KW-0813">Transport</keyword>
<protein>
    <submittedName>
        <fullName evidence="11">Na+/H+ antiporter family protein</fullName>
    </submittedName>
</protein>
<evidence type="ECO:0000256" key="3">
    <source>
        <dbReference type="ARBA" id="ARBA00022449"/>
    </source>
</evidence>
<gene>
    <name evidence="11" type="ORF">HMPREF3192_01277</name>
</gene>
<comment type="similarity">
    <text evidence="8">Belongs to the NhaC Na(+)/H(+) (TC 2.A.35) antiporter family.</text>
</comment>
<keyword evidence="4" id="KW-1003">Cell membrane</keyword>
<dbReference type="InterPro" id="IPR052180">
    <property type="entry name" value="NhaC_Na-H+_Antiporter"/>
</dbReference>
<dbReference type="PATRIC" id="fig|1393034.3.peg.1245"/>
<feature type="transmembrane region" description="Helical" evidence="9">
    <location>
        <begin position="101"/>
        <end position="129"/>
    </location>
</feature>
<feature type="transmembrane region" description="Helical" evidence="9">
    <location>
        <begin position="62"/>
        <end position="89"/>
    </location>
</feature>
<keyword evidence="6 9" id="KW-1133">Transmembrane helix</keyword>
<evidence type="ECO:0000256" key="4">
    <source>
        <dbReference type="ARBA" id="ARBA00022475"/>
    </source>
</evidence>
<keyword evidence="3" id="KW-0050">Antiport</keyword>
<feature type="transmembrane region" description="Helical" evidence="9">
    <location>
        <begin position="220"/>
        <end position="239"/>
    </location>
</feature>
<evidence type="ECO:0000256" key="5">
    <source>
        <dbReference type="ARBA" id="ARBA00022692"/>
    </source>
</evidence>
<comment type="subcellular location">
    <subcellularLocation>
        <location evidence="1">Cell membrane</location>
        <topology evidence="1">Multi-pass membrane protein</topology>
    </subcellularLocation>
</comment>
<dbReference type="PANTHER" id="PTHR33451:SF3">
    <property type="entry name" value="MALATE-2H(+)_NA(+)-LACTATE ANTIPORTER"/>
    <property type="match status" value="1"/>
</dbReference>
<evidence type="ECO:0000256" key="2">
    <source>
        <dbReference type="ARBA" id="ARBA00022448"/>
    </source>
</evidence>
<organism evidence="11 12">
    <name type="scientific">Atopobium deltae</name>
    <dbReference type="NCBI Taxonomy" id="1393034"/>
    <lineage>
        <taxon>Bacteria</taxon>
        <taxon>Bacillati</taxon>
        <taxon>Actinomycetota</taxon>
        <taxon>Coriobacteriia</taxon>
        <taxon>Coriobacteriales</taxon>
        <taxon>Atopobiaceae</taxon>
        <taxon>Atopobium</taxon>
    </lineage>
</organism>
<evidence type="ECO:0000256" key="8">
    <source>
        <dbReference type="ARBA" id="ARBA00038435"/>
    </source>
</evidence>
<feature type="transmembrane region" description="Helical" evidence="9">
    <location>
        <begin position="187"/>
        <end position="208"/>
    </location>
</feature>
<evidence type="ECO:0000313" key="11">
    <source>
        <dbReference type="EMBL" id="KXB33171.1"/>
    </source>
</evidence>
<evidence type="ECO:0000256" key="7">
    <source>
        <dbReference type="ARBA" id="ARBA00023136"/>
    </source>
</evidence>
<feature type="transmembrane region" description="Helical" evidence="9">
    <location>
        <begin position="409"/>
        <end position="428"/>
    </location>
</feature>
<feature type="transmembrane region" description="Helical" evidence="9">
    <location>
        <begin position="12"/>
        <end position="41"/>
    </location>
</feature>
<feature type="domain" description="Na+/H+ antiporter NhaC-like C-terminal" evidence="10">
    <location>
        <begin position="149"/>
        <end position="424"/>
    </location>
</feature>
<accession>A0A133XQH0</accession>
<dbReference type="InterPro" id="IPR018461">
    <property type="entry name" value="Na/H_Antiport_NhaC-like_C"/>
</dbReference>
<evidence type="ECO:0000313" key="12">
    <source>
        <dbReference type="Proteomes" id="UP000070675"/>
    </source>
</evidence>
<sequence length="459" mass="48526">MVETGVLLSFAVLLLTGIVIGAPLVASLLLGLVLFLGYGLWRKHSPQELLGMSLQGLKTVQHVLILFAIIGMLTATWRAAGTIAFITSWSASLMRPATLTVATFFICSAMSFLCGSSFGAAATAGVACFTIGKALGAEPALLGGAILSGVFFGDRCSPMSSSAALIANLTHTDIAENIGRMMRSASIPFVASALVFTLVGLSSASHAAAPDFHTMFSNAFVLNPIVLIPIVLVLGLALMHVEVKKNMMLSLLSALVICVTLQGNSILDIPRLLVFGYVCKDPEIASMVNGGGIISMFELTCIVSIASTYSGIFNGTGLLKNLRDAIKNVSVRTTPFIGVLLTSILTAIIACDQVVCIMLTSQLCDTCEGTGTALALDMENSSAIMPALVPWSTSVIGILAFTGAPITSVLFAFYPMFIPLWTVVLSVYERKHPNFVETKPARFMGLNRNDDIRLVNELS</sequence>
<evidence type="ECO:0000256" key="6">
    <source>
        <dbReference type="ARBA" id="ARBA00022989"/>
    </source>
</evidence>
<feature type="transmembrane region" description="Helical" evidence="9">
    <location>
        <begin position="336"/>
        <end position="363"/>
    </location>
</feature>
<dbReference type="AlphaFoldDB" id="A0A133XQH0"/>
<feature type="transmembrane region" description="Helical" evidence="9">
    <location>
        <begin position="293"/>
        <end position="315"/>
    </location>
</feature>
<keyword evidence="7 9" id="KW-0472">Membrane</keyword>
<dbReference type="Proteomes" id="UP000070675">
    <property type="component" value="Unassembled WGS sequence"/>
</dbReference>
<dbReference type="PANTHER" id="PTHR33451">
    <property type="entry name" value="MALATE-2H(+)/NA(+)-LACTATE ANTIPORTER"/>
    <property type="match status" value="1"/>
</dbReference>
<reference evidence="12" key="1">
    <citation type="submission" date="2016-01" db="EMBL/GenBank/DDBJ databases">
        <authorList>
            <person name="Mitreva M."/>
            <person name="Pepin K.H."/>
            <person name="Mihindukulasuriya K.A."/>
            <person name="Fulton R."/>
            <person name="Fronick C."/>
            <person name="O'Laughlin M."/>
            <person name="Miner T."/>
            <person name="Herter B."/>
            <person name="Rosa B.A."/>
            <person name="Cordes M."/>
            <person name="Tomlinson C."/>
            <person name="Wollam A."/>
            <person name="Palsikar V.B."/>
            <person name="Mardis E.R."/>
            <person name="Wilson R.K."/>
        </authorList>
    </citation>
    <scope>NUCLEOTIDE SEQUENCE [LARGE SCALE GENOMIC DNA]</scope>
    <source>
        <strain evidence="12">DNF00019</strain>
    </source>
</reference>
<dbReference type="RefSeq" id="WP_066306270.1">
    <property type="nucleotide sequence ID" value="NZ_KQ959516.1"/>
</dbReference>